<dbReference type="HOGENOM" id="CLU_349876_0_0_1"/>
<dbReference type="CDD" id="cd00067">
    <property type="entry name" value="GAL4"/>
    <property type="match status" value="1"/>
</dbReference>
<dbReference type="InterPro" id="IPR052973">
    <property type="entry name" value="Fungal_sec-metab_reg_TF"/>
</dbReference>
<reference evidence="3 4" key="1">
    <citation type="submission" date="2014-04" db="EMBL/GenBank/DDBJ databases">
        <authorList>
            <consortium name="DOE Joint Genome Institute"/>
            <person name="Kuo A."/>
            <person name="Martino E."/>
            <person name="Perotto S."/>
            <person name="Kohler A."/>
            <person name="Nagy L.G."/>
            <person name="Floudas D."/>
            <person name="Copeland A."/>
            <person name="Barry K.W."/>
            <person name="Cichocki N."/>
            <person name="Veneault-Fourrey C."/>
            <person name="LaButti K."/>
            <person name="Lindquist E.A."/>
            <person name="Lipzen A."/>
            <person name="Lundell T."/>
            <person name="Morin E."/>
            <person name="Murat C."/>
            <person name="Sun H."/>
            <person name="Tunlid A."/>
            <person name="Henrissat B."/>
            <person name="Grigoriev I.V."/>
            <person name="Hibbett D.S."/>
            <person name="Martin F."/>
            <person name="Nordberg H.P."/>
            <person name="Cantor M.N."/>
            <person name="Hua S.X."/>
        </authorList>
    </citation>
    <scope>NUCLEOTIDE SEQUENCE [LARGE SCALE GENOMIC DNA]</scope>
    <source>
        <strain evidence="3 4">Zn</strain>
    </source>
</reference>
<evidence type="ECO:0008006" key="5">
    <source>
        <dbReference type="Google" id="ProtNLM"/>
    </source>
</evidence>
<dbReference type="PANTHER" id="PTHR35392:SF3">
    <property type="entry name" value="ZN(2)-C6 FUNGAL-TYPE DOMAIN-CONTAINING PROTEIN"/>
    <property type="match status" value="1"/>
</dbReference>
<organism evidence="3 4">
    <name type="scientific">Oidiodendron maius (strain Zn)</name>
    <dbReference type="NCBI Taxonomy" id="913774"/>
    <lineage>
        <taxon>Eukaryota</taxon>
        <taxon>Fungi</taxon>
        <taxon>Dikarya</taxon>
        <taxon>Ascomycota</taxon>
        <taxon>Pezizomycotina</taxon>
        <taxon>Leotiomycetes</taxon>
        <taxon>Leotiomycetes incertae sedis</taxon>
        <taxon>Myxotrichaceae</taxon>
        <taxon>Oidiodendron</taxon>
    </lineage>
</organism>
<dbReference type="InParanoid" id="A0A0C3DSU3"/>
<name>A0A0C3DSU3_OIDMZ</name>
<reference evidence="4" key="2">
    <citation type="submission" date="2015-01" db="EMBL/GenBank/DDBJ databases">
        <title>Evolutionary Origins and Diversification of the Mycorrhizal Mutualists.</title>
        <authorList>
            <consortium name="DOE Joint Genome Institute"/>
            <consortium name="Mycorrhizal Genomics Consortium"/>
            <person name="Kohler A."/>
            <person name="Kuo A."/>
            <person name="Nagy L.G."/>
            <person name="Floudas D."/>
            <person name="Copeland A."/>
            <person name="Barry K.W."/>
            <person name="Cichocki N."/>
            <person name="Veneault-Fourrey C."/>
            <person name="LaButti K."/>
            <person name="Lindquist E.A."/>
            <person name="Lipzen A."/>
            <person name="Lundell T."/>
            <person name="Morin E."/>
            <person name="Murat C."/>
            <person name="Riley R."/>
            <person name="Ohm R."/>
            <person name="Sun H."/>
            <person name="Tunlid A."/>
            <person name="Henrissat B."/>
            <person name="Grigoriev I.V."/>
            <person name="Hibbett D.S."/>
            <person name="Martin F."/>
        </authorList>
    </citation>
    <scope>NUCLEOTIDE SEQUENCE [LARGE SCALE GENOMIC DNA]</scope>
    <source>
        <strain evidence="4">Zn</strain>
    </source>
</reference>
<protein>
    <recommendedName>
        <fullName evidence="5">Zn(2)-C6 fungal-type domain-containing protein</fullName>
    </recommendedName>
</protein>
<evidence type="ECO:0000313" key="3">
    <source>
        <dbReference type="EMBL" id="KIN05128.1"/>
    </source>
</evidence>
<proteinExistence type="predicted"/>
<evidence type="ECO:0000313" key="4">
    <source>
        <dbReference type="Proteomes" id="UP000054321"/>
    </source>
</evidence>
<keyword evidence="1" id="KW-0539">Nucleus</keyword>
<dbReference type="STRING" id="913774.A0A0C3DSU3"/>
<evidence type="ECO:0000256" key="1">
    <source>
        <dbReference type="ARBA" id="ARBA00023242"/>
    </source>
</evidence>
<dbReference type="Proteomes" id="UP000054321">
    <property type="component" value="Unassembled WGS sequence"/>
</dbReference>
<dbReference type="GO" id="GO:0000981">
    <property type="term" value="F:DNA-binding transcription factor activity, RNA polymerase II-specific"/>
    <property type="evidence" value="ECO:0007669"/>
    <property type="project" value="InterPro"/>
</dbReference>
<dbReference type="AlphaFoldDB" id="A0A0C3DSU3"/>
<dbReference type="InterPro" id="IPR001138">
    <property type="entry name" value="Zn2Cys6_DnaBD"/>
</dbReference>
<dbReference type="GO" id="GO:0008270">
    <property type="term" value="F:zinc ion binding"/>
    <property type="evidence" value="ECO:0007669"/>
    <property type="project" value="InterPro"/>
</dbReference>
<dbReference type="EMBL" id="KN832872">
    <property type="protein sequence ID" value="KIN05128.1"/>
    <property type="molecule type" value="Genomic_DNA"/>
</dbReference>
<dbReference type="PANTHER" id="PTHR35392">
    <property type="entry name" value="ZN(II)2CYS6 TRANSCRIPTION FACTOR (EUROFUNG)-RELATED-RELATED"/>
    <property type="match status" value="1"/>
</dbReference>
<gene>
    <name evidence="3" type="ORF">OIDMADRAFT_177439</name>
</gene>
<sequence>MDPGAARLGNSQSLARSDGHEMETHQLFWEDMAPTGPQPAVPPSTSRPNGVVWRPLSAYQNRREFLATAFPHRLDEGIPNRHAMSRTQQLPFSQGTYGLATDADLAAASYDFEWPRQLVDMGPKWPMGHVAGLSTIAPQIEGLPELYDNAFGMANHFSADVMGPPQKQSDTSVNAGPPIDVLYAEPFPHLAQPMIFRHGQSGDTSAAPLESLRATEIPLAITNNNTFNSEGIPFCLSYPSLLDRALLTLTPTNTSHLPQQRNLIGDHITSNLAMPIGNTEFWTTDFQSQPILHSKMSPSQTGVATKAEELSINIIQCLPDSEGTILEKTDQKMQGYDKIEEIHRDGEGQTQGTRGVFGKRHVTRGPLSPEQRREANLARQNGACEHCRHLKKGCDRHKKSPYELCSKCNSIACKSNRRKCNRRMRNRLLGNIQFASMRIGNVRIDCFGYNLQQSLFFRSRPFGPFFTQRREVYDLKDVSMPSSSTVETTITQRVVGQELCISCAEFQPTPEDTVHYKWTDSDGVKQQMKMPHFCLRDIPIITANIQDHINTAKYSYLELVRDDDLLFRTISMAIKCTETGSNSLVKLALDLWMTSRLIEFPWELQSDNALGIKQVSDQANPNYGKIRLPPIMDTQLDQIIIQKFLQPLREKLLQKLENQIDGCQPGTWWETYLTLFILLHHTAMSSRHGRRFAVSYGLKCRYSHIQQYKGYFHTCKMLLSRFHFACNGSAPFRLDWNNSSIAEVANLEPKQIQLIKDTQMAITKREIEFVELREKHKYENHWYWCHQLYYDDWDKSGPSIEDEIP</sequence>
<evidence type="ECO:0000256" key="2">
    <source>
        <dbReference type="SAM" id="MobiDB-lite"/>
    </source>
</evidence>
<accession>A0A0C3DSU3</accession>
<keyword evidence="4" id="KW-1185">Reference proteome</keyword>
<feature type="region of interest" description="Disordered" evidence="2">
    <location>
        <begin position="1"/>
        <end position="21"/>
    </location>
</feature>
<dbReference type="OrthoDB" id="5362630at2759"/>